<comment type="cofactor">
    <cofactor evidence="1">
        <name>Mg(2+)</name>
        <dbReference type="ChEBI" id="CHEBI:18420"/>
    </cofactor>
</comment>
<dbReference type="InterPro" id="IPR014746">
    <property type="entry name" value="Gln_synth/guanido_kin_cat_dom"/>
</dbReference>
<evidence type="ECO:0000256" key="1">
    <source>
        <dbReference type="ARBA" id="ARBA00001946"/>
    </source>
</evidence>
<evidence type="ECO:0000256" key="3">
    <source>
        <dbReference type="ARBA" id="ARBA00022598"/>
    </source>
</evidence>
<dbReference type="GO" id="GO:0004356">
    <property type="term" value="F:glutamine synthetase activity"/>
    <property type="evidence" value="ECO:0007669"/>
    <property type="project" value="InterPro"/>
</dbReference>
<evidence type="ECO:0000256" key="4">
    <source>
        <dbReference type="ARBA" id="ARBA00022842"/>
    </source>
</evidence>
<dbReference type="SUPFAM" id="SSF54368">
    <property type="entry name" value="Glutamine synthetase, N-terminal domain"/>
    <property type="match status" value="1"/>
</dbReference>
<dbReference type="PROSITE" id="PS00181">
    <property type="entry name" value="GLNA_ATP"/>
    <property type="match status" value="1"/>
</dbReference>
<dbReference type="PANTHER" id="PTHR43785">
    <property type="entry name" value="GAMMA-GLUTAMYLPUTRESCINE SYNTHETASE"/>
    <property type="match status" value="1"/>
</dbReference>
<dbReference type="InterPro" id="IPR036651">
    <property type="entry name" value="Gln_synt_N_sf"/>
</dbReference>
<evidence type="ECO:0000259" key="7">
    <source>
        <dbReference type="PROSITE" id="PS51987"/>
    </source>
</evidence>
<dbReference type="AlphaFoldDB" id="A0A173LYR7"/>
<dbReference type="PANTHER" id="PTHR43785:SF12">
    <property type="entry name" value="TYPE-1 GLUTAMINE SYNTHETASE 2"/>
    <property type="match status" value="1"/>
</dbReference>
<evidence type="ECO:0000313" key="8">
    <source>
        <dbReference type="EMBL" id="BAV00116.1"/>
    </source>
</evidence>
<dbReference type="KEGG" id="amin:AUMI_115730"/>
<dbReference type="EMBL" id="AP017457">
    <property type="protein sequence ID" value="BAV00116.1"/>
    <property type="molecule type" value="Genomic_DNA"/>
</dbReference>
<evidence type="ECO:0000256" key="6">
    <source>
        <dbReference type="RuleBase" id="RU000384"/>
    </source>
</evidence>
<dbReference type="OrthoDB" id="9807095at2"/>
<dbReference type="InterPro" id="IPR008146">
    <property type="entry name" value="Gln_synth_cat_dom"/>
</dbReference>
<evidence type="ECO:0000313" key="9">
    <source>
        <dbReference type="Proteomes" id="UP000243847"/>
    </source>
</evidence>
<dbReference type="Gene3D" id="3.30.590.10">
    <property type="entry name" value="Glutamine synthetase/guanido kinase, catalytic domain"/>
    <property type="match status" value="1"/>
</dbReference>
<dbReference type="GO" id="GO:0006542">
    <property type="term" value="P:glutamine biosynthetic process"/>
    <property type="evidence" value="ECO:0007669"/>
    <property type="project" value="InterPro"/>
</dbReference>
<organism evidence="8 9">
    <name type="scientific">Aurantimicrobium minutum</name>
    <dbReference type="NCBI Taxonomy" id="708131"/>
    <lineage>
        <taxon>Bacteria</taxon>
        <taxon>Bacillati</taxon>
        <taxon>Actinomycetota</taxon>
        <taxon>Actinomycetes</taxon>
        <taxon>Micrococcales</taxon>
        <taxon>Microbacteriaceae</taxon>
        <taxon>Aurantimicrobium</taxon>
    </lineage>
</organism>
<dbReference type="PROSITE" id="PS51987">
    <property type="entry name" value="GS_CATALYTIC"/>
    <property type="match status" value="1"/>
</dbReference>
<keyword evidence="3" id="KW-0436">Ligase</keyword>
<feature type="domain" description="GS catalytic" evidence="7">
    <location>
        <begin position="122"/>
        <end position="447"/>
    </location>
</feature>
<comment type="similarity">
    <text evidence="2 5 6">Belongs to the glutamine synthetase family.</text>
</comment>
<name>A0A173LYR7_9MICO</name>
<dbReference type="Pfam" id="PF00120">
    <property type="entry name" value="Gln-synt_C"/>
    <property type="match status" value="1"/>
</dbReference>
<gene>
    <name evidence="8" type="ORF">AUMI_115730</name>
</gene>
<accession>A0A173LYR7</accession>
<evidence type="ECO:0000256" key="2">
    <source>
        <dbReference type="ARBA" id="ARBA00009897"/>
    </source>
</evidence>
<dbReference type="GeneID" id="80452768"/>
<protein>
    <submittedName>
        <fullName evidence="8">Gamma-glutamylpolyamine synthetase</fullName>
    </submittedName>
</protein>
<dbReference type="SUPFAM" id="SSF55931">
    <property type="entry name" value="Glutamine synthetase/guanido kinase"/>
    <property type="match status" value="1"/>
</dbReference>
<keyword evidence="4" id="KW-0460">Magnesium</keyword>
<dbReference type="Gene3D" id="3.10.20.70">
    <property type="entry name" value="Glutamine synthetase, N-terminal domain"/>
    <property type="match status" value="1"/>
</dbReference>
<dbReference type="SMART" id="SM01230">
    <property type="entry name" value="Gln-synt_C"/>
    <property type="match status" value="1"/>
</dbReference>
<dbReference type="InterPro" id="IPR027303">
    <property type="entry name" value="Gln_synth_gly_rich_site"/>
</dbReference>
<dbReference type="RefSeq" id="WP_096383317.1">
    <property type="nucleotide sequence ID" value="NZ_AP017457.1"/>
</dbReference>
<reference evidence="8 9" key="1">
    <citation type="journal article" date="2016" name="Genome Announc.">
        <title>Complete Genome Sequence of Aurantimicrobium minutum Type Strain KNCT, a Planktonic Ultramicrobacterium Isolated from River Water.</title>
        <authorList>
            <person name="Nakai R."/>
            <person name="Fujisawa T."/>
            <person name="Nakamura Y."/>
            <person name="Nishide H."/>
            <person name="Uchiyama I."/>
            <person name="Baba T."/>
            <person name="Toyoda A."/>
            <person name="Fujiyama A."/>
            <person name="Naganuma T."/>
            <person name="Niki H."/>
        </authorList>
    </citation>
    <scope>NUCLEOTIDE SEQUENCE [LARGE SCALE GENOMIC DNA]</scope>
    <source>
        <strain evidence="8 9">KNC</strain>
    </source>
</reference>
<evidence type="ECO:0000256" key="5">
    <source>
        <dbReference type="PROSITE-ProRule" id="PRU01331"/>
    </source>
</evidence>
<proteinExistence type="inferred from homology"/>
<dbReference type="Proteomes" id="UP000243847">
    <property type="component" value="Chromosome sequence1"/>
</dbReference>
<sequence>MASHTATAPKTMADCAKIIEQNQIHTVECIFTDTWGMPRGKRLPVEQFLSGAGFAIAAVAFSWNFRSDVEATPWFERDMGAPDMKAIPDLQSFRIAGWEERMATVMCDMVDGHTGEAITMDGRGMLKKTIAEFDKLGYGINLATELEFHLFNEDWTPISEQAYCYSMDRADELENVIGGIRHALERSGIEVEASNVEYGPSQIEINLKYDDALTMVDKTILFRHIVRRVARKNNLHATFMAKPINGGAGSGMHVHLSLTDKAGKNLFADKDSDHVVHSDLMRKFLTGVLAHNLELQIIAQPTQNDYKRIVDYSFSPTQVCWGLDNRLVGVRCITDAGPGTRMEVRWAAADSNPYLVAQGYLQAGLDGIRNDYELIPQTIGDAHLDESLVRFATTMRDSLENFSKSAWNVECFGQDFVENFTIMQQNEMAAFAAWVTDWETQRYRDVI</sequence>